<evidence type="ECO:0000256" key="3">
    <source>
        <dbReference type="ARBA" id="ARBA00022517"/>
    </source>
</evidence>
<feature type="binding site" evidence="8">
    <location>
        <begin position="204"/>
        <end position="211"/>
    </location>
    <ligand>
        <name>GTP</name>
        <dbReference type="ChEBI" id="CHEBI:37565"/>
        <label>2</label>
    </ligand>
</feature>
<comment type="function">
    <text evidence="8">GTPase that plays an essential role in the late steps of ribosome biogenesis.</text>
</comment>
<feature type="binding site" evidence="8">
    <location>
        <begin position="389"/>
        <end position="392"/>
    </location>
    <ligand>
        <name>GTP</name>
        <dbReference type="ChEBI" id="CHEBI:37565"/>
        <label>2</label>
    </ligand>
</feature>
<dbReference type="NCBIfam" id="TIGR00231">
    <property type="entry name" value="small_GTP"/>
    <property type="match status" value="2"/>
</dbReference>
<evidence type="ECO:0000256" key="9">
    <source>
        <dbReference type="PROSITE-ProRule" id="PRU01049"/>
    </source>
</evidence>
<feature type="compositionally biased region" description="Basic residues" evidence="10">
    <location>
        <begin position="649"/>
        <end position="659"/>
    </location>
</feature>
<keyword evidence="3 8" id="KW-0690">Ribosome biogenesis</keyword>
<dbReference type="CDD" id="cd01894">
    <property type="entry name" value="EngA1"/>
    <property type="match status" value="1"/>
</dbReference>
<dbReference type="InterPro" id="IPR031166">
    <property type="entry name" value="G_ENGA"/>
</dbReference>
<feature type="binding site" evidence="8">
    <location>
        <begin position="77"/>
        <end position="81"/>
    </location>
    <ligand>
        <name>GTP</name>
        <dbReference type="ChEBI" id="CHEBI:37565"/>
        <label>1</label>
    </ligand>
</feature>
<evidence type="ECO:0000256" key="8">
    <source>
        <dbReference type="HAMAP-Rule" id="MF_00195"/>
    </source>
</evidence>
<feature type="compositionally biased region" description="Basic and acidic residues" evidence="10">
    <location>
        <begin position="639"/>
        <end position="648"/>
    </location>
</feature>
<organism evidence="12 13">
    <name type="scientific">Lyticum sinuosum</name>
    <dbReference type="NCBI Taxonomy" id="1332059"/>
    <lineage>
        <taxon>Bacteria</taxon>
        <taxon>Pseudomonadati</taxon>
        <taxon>Pseudomonadota</taxon>
        <taxon>Alphaproteobacteria</taxon>
        <taxon>Rickettsiales</taxon>
        <taxon>Lyticum</taxon>
    </lineage>
</organism>
<dbReference type="GO" id="GO:0042254">
    <property type="term" value="P:ribosome biogenesis"/>
    <property type="evidence" value="ECO:0007669"/>
    <property type="project" value="UniProtKB-KW"/>
</dbReference>
<evidence type="ECO:0000313" key="13">
    <source>
        <dbReference type="Proteomes" id="UP001289135"/>
    </source>
</evidence>
<dbReference type="InterPro" id="IPR032859">
    <property type="entry name" value="KH_dom-like"/>
</dbReference>
<accession>A0AAE4VLQ3</accession>
<dbReference type="InterPro" id="IPR006073">
    <property type="entry name" value="GTP-bd"/>
</dbReference>
<dbReference type="RefSeq" id="WP_322499009.1">
    <property type="nucleotide sequence ID" value="NZ_JARGYU010000003.1"/>
</dbReference>
<dbReference type="InterPro" id="IPR005225">
    <property type="entry name" value="Small_GTP-bd"/>
</dbReference>
<evidence type="ECO:0000256" key="6">
    <source>
        <dbReference type="ARBA" id="ARBA00023134"/>
    </source>
</evidence>
<proteinExistence type="inferred from homology"/>
<keyword evidence="13" id="KW-1185">Reference proteome</keyword>
<dbReference type="HAMAP" id="MF_00195">
    <property type="entry name" value="GTPase_Der"/>
    <property type="match status" value="1"/>
</dbReference>
<dbReference type="InterPro" id="IPR015946">
    <property type="entry name" value="KH_dom-like_a/b"/>
</dbReference>
<evidence type="ECO:0000256" key="4">
    <source>
        <dbReference type="ARBA" id="ARBA00022737"/>
    </source>
</evidence>
<dbReference type="PANTHER" id="PTHR43834">
    <property type="entry name" value="GTPASE DER"/>
    <property type="match status" value="1"/>
</dbReference>
<evidence type="ECO:0000313" key="12">
    <source>
        <dbReference type="EMBL" id="MDZ5761587.1"/>
    </source>
</evidence>
<feature type="binding site" evidence="8">
    <location>
        <begin position="30"/>
        <end position="37"/>
    </location>
    <ligand>
        <name>GTP</name>
        <dbReference type="ChEBI" id="CHEBI:37565"/>
        <label>1</label>
    </ligand>
</feature>
<feature type="binding site" evidence="8">
    <location>
        <begin position="140"/>
        <end position="143"/>
    </location>
    <ligand>
        <name>GTP</name>
        <dbReference type="ChEBI" id="CHEBI:37565"/>
        <label>1</label>
    </ligand>
</feature>
<dbReference type="Pfam" id="PF01926">
    <property type="entry name" value="MMR_HSR1"/>
    <property type="match status" value="2"/>
</dbReference>
<keyword evidence="5 8" id="KW-0547">Nucleotide-binding</keyword>
<dbReference type="AlphaFoldDB" id="A0AAE4VLQ3"/>
<comment type="caution">
    <text evidence="12">The sequence shown here is derived from an EMBL/GenBank/DDBJ whole genome shotgun (WGS) entry which is preliminary data.</text>
</comment>
<feature type="binding site" evidence="8">
    <location>
        <begin position="323"/>
        <end position="327"/>
    </location>
    <ligand>
        <name>GTP</name>
        <dbReference type="ChEBI" id="CHEBI:37565"/>
        <label>2</label>
    </ligand>
</feature>
<comment type="similarity">
    <text evidence="1 8 9">Belongs to the TRAFAC class TrmE-Era-EngA-EngB-Septin-like GTPase superfamily. EngA (Der) GTPase family.</text>
</comment>
<dbReference type="EMBL" id="JARGYU010000003">
    <property type="protein sequence ID" value="MDZ5761587.1"/>
    <property type="molecule type" value="Genomic_DNA"/>
</dbReference>
<evidence type="ECO:0000259" key="11">
    <source>
        <dbReference type="PROSITE" id="PS51712"/>
    </source>
</evidence>
<evidence type="ECO:0000256" key="10">
    <source>
        <dbReference type="SAM" id="MobiDB-lite"/>
    </source>
</evidence>
<keyword evidence="4" id="KW-0677">Repeat</keyword>
<dbReference type="Gene3D" id="3.40.50.300">
    <property type="entry name" value="P-loop containing nucleotide triphosphate hydrolases"/>
    <property type="match status" value="2"/>
</dbReference>
<dbReference type="PANTHER" id="PTHR43834:SF6">
    <property type="entry name" value="GTPASE DER"/>
    <property type="match status" value="1"/>
</dbReference>
<dbReference type="PROSITE" id="PS51712">
    <property type="entry name" value="G_ENGA"/>
    <property type="match status" value="1"/>
</dbReference>
<feature type="region of interest" description="Disordered" evidence="10">
    <location>
        <begin position="634"/>
        <end position="665"/>
    </location>
</feature>
<name>A0AAE4VLQ3_9RICK</name>
<evidence type="ECO:0000256" key="5">
    <source>
        <dbReference type="ARBA" id="ARBA00022741"/>
    </source>
</evidence>
<dbReference type="InterPro" id="IPR027417">
    <property type="entry name" value="P-loop_NTPase"/>
</dbReference>
<keyword evidence="6 8" id="KW-0342">GTP-binding</keyword>
<dbReference type="Proteomes" id="UP001289135">
    <property type="component" value="Unassembled WGS sequence"/>
</dbReference>
<reference evidence="12" key="1">
    <citation type="submission" date="2023-02" db="EMBL/GenBank/DDBJ databases">
        <title>Host association and intracellularity evolved multiple times independently in the Rickettsiales.</title>
        <authorList>
            <person name="Castelli M."/>
            <person name="Nardi T."/>
            <person name="Gammuto L."/>
            <person name="Bellinzona G."/>
            <person name="Sabaneyeva E."/>
            <person name="Potekhin A."/>
            <person name="Serra V."/>
            <person name="Petroni G."/>
            <person name="Sassera D."/>
        </authorList>
    </citation>
    <scope>NUCLEOTIDE SEQUENCE</scope>
    <source>
        <strain evidence="12">USBL-36I1</strain>
    </source>
</reference>
<dbReference type="PRINTS" id="PR00326">
    <property type="entry name" value="GTP1OBG"/>
</dbReference>
<evidence type="ECO:0000256" key="7">
    <source>
        <dbReference type="ARBA" id="ARBA00032345"/>
    </source>
</evidence>
<dbReference type="GO" id="GO:0005525">
    <property type="term" value="F:GTP binding"/>
    <property type="evidence" value="ECO:0007669"/>
    <property type="project" value="UniProtKB-UniRule"/>
</dbReference>
<dbReference type="Pfam" id="PF14714">
    <property type="entry name" value="KH_dom-like"/>
    <property type="match status" value="1"/>
</dbReference>
<gene>
    <name evidence="8" type="primary">der</name>
    <name evidence="12" type="ORF">Lyticum_00773</name>
</gene>
<protein>
    <recommendedName>
        <fullName evidence="2 8">GTPase Der</fullName>
    </recommendedName>
    <alternativeName>
        <fullName evidence="7 8">GTP-binding protein EngA</fullName>
    </alternativeName>
</protein>
<dbReference type="SUPFAM" id="SSF52540">
    <property type="entry name" value="P-loop containing nucleoside triphosphate hydrolases"/>
    <property type="match status" value="2"/>
</dbReference>
<comment type="subunit">
    <text evidence="8">Associates with the 50S ribosomal subunit.</text>
</comment>
<feature type="domain" description="EngA-type G" evidence="11">
    <location>
        <begin position="24"/>
        <end position="187"/>
    </location>
</feature>
<dbReference type="Gene3D" id="3.30.300.20">
    <property type="match status" value="1"/>
</dbReference>
<sequence>MITKNNNIQNNESKLSTFVDNRLPKIAIVGKPNVGKSTLLNNLCHKKIAITDDRPGVTRDRKYFSANLLGWEFIAIDTAGWDISDQAKIHKEMINQTMIAIKEADAIIFIVDGKNGLSSLDFDFIKEIRRIGKKIILVVNKTESKISVTISELFSLGLGDPVFISATHSIGFNSLHDRLIEIFPKQIYRRSRNAKPITTITICGQPNVGKSTIFNVILEEERSIVDSQPGTTRDSISATYFKNIESKNKINFISDEKITNIQYTKNDIAIKNNNYENIDNNNIFINRNDNIKEYSENNSENDYNLQSDNPTIVAELSEIELVDTAGMRRRSKVTNENFEFNSVGQSIASIRRADVVILVMDVQKPLNKQDLNIAKMIVNEGKGIVIVFNKIDTISIEELTKLKEDVKEILPNFINEVISPPIIYTSAINRQNVKEIIQISHIIKILWKKSFNTALLNRWLNIITKDHPPSRGKNNILVKIKYMNQIATQPPTFQLFSNTECIADNYISYIRNKMAEKFNLFGIPLRFICKKSSNPYVDKKINKSLKQSVTKIVKNTKISTKNNKLLSKTQNSIVKNDAESFNLIKNKKSGTIKNRSEILTDKKKRSEFKSEHKLSSDHFTDSITPIKNTYKTIKKKDNKKINTKERSLIRYKSRKTRRNQKTDKN</sequence>
<evidence type="ECO:0000256" key="1">
    <source>
        <dbReference type="ARBA" id="ARBA00008279"/>
    </source>
</evidence>
<dbReference type="InterPro" id="IPR016484">
    <property type="entry name" value="GTPase_Der"/>
</dbReference>
<evidence type="ECO:0000256" key="2">
    <source>
        <dbReference type="ARBA" id="ARBA00020953"/>
    </source>
</evidence>